<feature type="signal peptide" evidence="3">
    <location>
        <begin position="1"/>
        <end position="36"/>
    </location>
</feature>
<keyword evidence="6" id="KW-1185">Reference proteome</keyword>
<feature type="transmembrane region" description="Helical" evidence="2">
    <location>
        <begin position="216"/>
        <end position="243"/>
    </location>
</feature>
<dbReference type="InterPro" id="IPR006311">
    <property type="entry name" value="TAT_signal"/>
</dbReference>
<evidence type="ECO:0000313" key="5">
    <source>
        <dbReference type="EMBL" id="NYD69534.1"/>
    </source>
</evidence>
<dbReference type="InterPro" id="IPR012533">
    <property type="entry name" value="YcnI-copper_dom"/>
</dbReference>
<evidence type="ECO:0000313" key="6">
    <source>
        <dbReference type="Proteomes" id="UP000549913"/>
    </source>
</evidence>
<keyword evidence="2" id="KW-0472">Membrane</keyword>
<feature type="domain" description="YncI copper-binding" evidence="4">
    <location>
        <begin position="37"/>
        <end position="182"/>
    </location>
</feature>
<evidence type="ECO:0000259" key="4">
    <source>
        <dbReference type="Pfam" id="PF07987"/>
    </source>
</evidence>
<evidence type="ECO:0000256" key="1">
    <source>
        <dbReference type="SAM" id="MobiDB-lite"/>
    </source>
</evidence>
<reference evidence="5 6" key="1">
    <citation type="submission" date="2020-07" db="EMBL/GenBank/DDBJ databases">
        <title>Sequencing the genomes of 1000 actinobacteria strains.</title>
        <authorList>
            <person name="Klenk H.-P."/>
        </authorList>
    </citation>
    <scope>NUCLEOTIDE SEQUENCE [LARGE SCALE GENOMIC DNA]</scope>
    <source>
        <strain evidence="5 6">DSM 26474</strain>
    </source>
</reference>
<keyword evidence="3" id="KW-0732">Signal</keyword>
<dbReference type="RefSeq" id="WP_179546849.1">
    <property type="nucleotide sequence ID" value="NZ_BSEW01000001.1"/>
</dbReference>
<protein>
    <submittedName>
        <fullName evidence="5">Uncharacterized protein YcnI</fullName>
    </submittedName>
</protein>
<gene>
    <name evidence="5" type="ORF">BJ984_000692</name>
</gene>
<sequence length="256" mass="25408">MTSQTSSRRARTTGIATLSGLAALALAIAAPLSASAHVRVDPGQASPGGYTTLTFKVPNESATASTTSLTVDLPTGTPFTSVSYQPVPGWTAQVTEAALPEPIEVGDATITEAPVSVTWTATGEGIGDGEFQLFPISVGPVPDTGSIALPAHQGYSDGSVVHWDEPLGDDGSEPEHPAPVLYVNDAPPVDEHAGMAPVTAGSGSDATASGSESDDLGALGLGFGIGGFVLGAGALVLAAVALVRRRPGAGAGTVGR</sequence>
<accession>A0A852SIE1</accession>
<dbReference type="Proteomes" id="UP000549913">
    <property type="component" value="Unassembled WGS sequence"/>
</dbReference>
<dbReference type="PROSITE" id="PS51318">
    <property type="entry name" value="TAT"/>
    <property type="match status" value="1"/>
</dbReference>
<feature type="chain" id="PRO_5033017855" evidence="3">
    <location>
        <begin position="37"/>
        <end position="256"/>
    </location>
</feature>
<dbReference type="Pfam" id="PF07987">
    <property type="entry name" value="DUF1775"/>
    <property type="match status" value="1"/>
</dbReference>
<feature type="region of interest" description="Disordered" evidence="1">
    <location>
        <begin position="185"/>
        <end position="212"/>
    </location>
</feature>
<proteinExistence type="predicted"/>
<dbReference type="CDD" id="cd08545">
    <property type="entry name" value="YcnI_like"/>
    <property type="match status" value="1"/>
</dbReference>
<dbReference type="Gene3D" id="2.60.40.2230">
    <property type="entry name" value="Uncharacterised protein YcnI-like PF07987, DUF1775"/>
    <property type="match status" value="1"/>
</dbReference>
<comment type="caution">
    <text evidence="5">The sequence shown here is derived from an EMBL/GenBank/DDBJ whole genome shotgun (WGS) entry which is preliminary data.</text>
</comment>
<keyword evidence="2" id="KW-1133">Transmembrane helix</keyword>
<name>A0A852SIE1_9MICO</name>
<dbReference type="InterPro" id="IPR038507">
    <property type="entry name" value="YcnI-like_sf"/>
</dbReference>
<evidence type="ECO:0000256" key="3">
    <source>
        <dbReference type="SAM" id="SignalP"/>
    </source>
</evidence>
<evidence type="ECO:0000256" key="2">
    <source>
        <dbReference type="SAM" id="Phobius"/>
    </source>
</evidence>
<keyword evidence="2" id="KW-0812">Transmembrane</keyword>
<dbReference type="AlphaFoldDB" id="A0A852SIE1"/>
<dbReference type="EMBL" id="JACCBM010000001">
    <property type="protein sequence ID" value="NYD69534.1"/>
    <property type="molecule type" value="Genomic_DNA"/>
</dbReference>
<feature type="compositionally biased region" description="Low complexity" evidence="1">
    <location>
        <begin position="199"/>
        <end position="211"/>
    </location>
</feature>
<organism evidence="5 6">
    <name type="scientific">Herbiconiux flava</name>
    <dbReference type="NCBI Taxonomy" id="881268"/>
    <lineage>
        <taxon>Bacteria</taxon>
        <taxon>Bacillati</taxon>
        <taxon>Actinomycetota</taxon>
        <taxon>Actinomycetes</taxon>
        <taxon>Micrococcales</taxon>
        <taxon>Microbacteriaceae</taxon>
        <taxon>Herbiconiux</taxon>
    </lineage>
</organism>